<organism evidence="1 2">
    <name type="scientific">Phytophthora pseudosyringae</name>
    <dbReference type="NCBI Taxonomy" id="221518"/>
    <lineage>
        <taxon>Eukaryota</taxon>
        <taxon>Sar</taxon>
        <taxon>Stramenopiles</taxon>
        <taxon>Oomycota</taxon>
        <taxon>Peronosporomycetes</taxon>
        <taxon>Peronosporales</taxon>
        <taxon>Peronosporaceae</taxon>
        <taxon>Phytophthora</taxon>
    </lineage>
</organism>
<dbReference type="PANTHER" id="PTHR13510:SF44">
    <property type="entry name" value="RABENOSYN-5"/>
    <property type="match status" value="1"/>
</dbReference>
<proteinExistence type="predicted"/>
<accession>A0A8T1W832</accession>
<dbReference type="AlphaFoldDB" id="A0A8T1W832"/>
<dbReference type="CDD" id="cd00065">
    <property type="entry name" value="FYVE_like_SF"/>
    <property type="match status" value="1"/>
</dbReference>
<sequence length="384" mass="42491">MRAQDVARHVPQLHLLASDVASLRELADTLVTHNIESYNALLVSPDGHADARQWKELRRKDSIRVYKERAAAYSAAALPCIPSLLLLGSVVGKLEDVMFVAAAATDEQMKLTSRCLRDGLVDSKVLQSVVAPTEEQPFRHVGVKWRLHDARDYVCLDTTGIATSCKGEQLGFSVSHSVAFSQIPSFDKFGVERANASVCCLFRQKTPETVECYARGFFDLRGDSNELLNSLSINAVATQWLRFSKYVACAEMKKLVWRMRKNSGLPVNGPMAIEPARGPSANPAEKSGACCSVCRRSYGFSLRRTCKICQRGVCSSCSVKKLVCVLAPDRRTVLDKKRTFCTVCVCQVAWSDALAIARDEIRELRAPRPQTSCRQTSPARIDKT</sequence>
<dbReference type="InterPro" id="IPR052727">
    <property type="entry name" value="Rab4/Rab5_effector"/>
</dbReference>
<gene>
    <name evidence="1" type="ORF">PHYPSEUDO_013540</name>
</gene>
<evidence type="ECO:0008006" key="3">
    <source>
        <dbReference type="Google" id="ProtNLM"/>
    </source>
</evidence>
<keyword evidence="2" id="KW-1185">Reference proteome</keyword>
<evidence type="ECO:0000313" key="1">
    <source>
        <dbReference type="EMBL" id="KAG7387889.1"/>
    </source>
</evidence>
<dbReference type="EMBL" id="JAGDFM010000070">
    <property type="protein sequence ID" value="KAG7387889.1"/>
    <property type="molecule type" value="Genomic_DNA"/>
</dbReference>
<comment type="caution">
    <text evidence="1">The sequence shown here is derived from an EMBL/GenBank/DDBJ whole genome shotgun (WGS) entry which is preliminary data.</text>
</comment>
<name>A0A8T1W832_9STRA</name>
<reference evidence="1" key="1">
    <citation type="submission" date="2021-02" db="EMBL/GenBank/DDBJ databases">
        <authorList>
            <person name="Palmer J.M."/>
        </authorList>
    </citation>
    <scope>NUCLEOTIDE SEQUENCE</scope>
    <source>
        <strain evidence="1">SCRP734</strain>
    </source>
</reference>
<dbReference type="OrthoDB" id="115481at2759"/>
<evidence type="ECO:0000313" key="2">
    <source>
        <dbReference type="Proteomes" id="UP000694044"/>
    </source>
</evidence>
<dbReference type="Proteomes" id="UP000694044">
    <property type="component" value="Unassembled WGS sequence"/>
</dbReference>
<dbReference type="PANTHER" id="PTHR13510">
    <property type="entry name" value="FYVE-FINGER-CONTAINING RAB5 EFFECTOR PROTEIN RABENOSYN-5-RELATED"/>
    <property type="match status" value="1"/>
</dbReference>
<protein>
    <recommendedName>
        <fullName evidence="3">FYVE-type domain-containing protein</fullName>
    </recommendedName>
</protein>